<dbReference type="CDD" id="cd00090">
    <property type="entry name" value="HTH_ARSR"/>
    <property type="match status" value="1"/>
</dbReference>
<dbReference type="InterPro" id="IPR005471">
    <property type="entry name" value="Tscrpt_reg_IclR_N"/>
</dbReference>
<dbReference type="InterPro" id="IPR036388">
    <property type="entry name" value="WH-like_DNA-bd_sf"/>
</dbReference>
<dbReference type="InterPro" id="IPR050707">
    <property type="entry name" value="HTH_MetabolicPath_Reg"/>
</dbReference>
<dbReference type="Proteomes" id="UP000282323">
    <property type="component" value="Unassembled WGS sequence"/>
</dbReference>
<keyword evidence="2" id="KW-0238">DNA-binding</keyword>
<evidence type="ECO:0000256" key="2">
    <source>
        <dbReference type="ARBA" id="ARBA00023125"/>
    </source>
</evidence>
<feature type="domain" description="HTH iclR-type" evidence="4">
    <location>
        <begin position="11"/>
        <end position="71"/>
    </location>
</feature>
<sequence length="264" mass="29079">MGNAGDSKRQIKSVTRSVEILSLLRQLDGATVTELATEVDLTPGTVHTHLSTLRECGLAVKEHDDLYRLSLEFITMGEHVRNGSPLFKAGREIVDKLAMMSGESVHLITEKNGTEVILWEAFGQNAVGTEFYIHNRERPNRHLHYSASGKALLAYLDSKRVDEIFDECGLVQQTPQTVTDREVLERQLQDVRERGYAFNDEEGASGIRAVGAPIFDPKGQVIGAVSLSAPAAKMSEELFRNKVPDVVVQTANLIEVNLQAVLIG</sequence>
<comment type="caution">
    <text evidence="6">The sequence shown here is derived from an EMBL/GenBank/DDBJ whole genome shotgun (WGS) entry which is preliminary data.</text>
</comment>
<dbReference type="InterPro" id="IPR036390">
    <property type="entry name" value="WH_DNA-bd_sf"/>
</dbReference>
<dbReference type="RefSeq" id="WP_124196388.1">
    <property type="nucleotide sequence ID" value="NZ_REGA01000013.1"/>
</dbReference>
<dbReference type="GO" id="GO:0003677">
    <property type="term" value="F:DNA binding"/>
    <property type="evidence" value="ECO:0007669"/>
    <property type="project" value="UniProtKB-KW"/>
</dbReference>
<dbReference type="PROSITE" id="PS51077">
    <property type="entry name" value="HTH_ICLR"/>
    <property type="match status" value="1"/>
</dbReference>
<evidence type="ECO:0000313" key="6">
    <source>
        <dbReference type="EMBL" id="RQG93613.1"/>
    </source>
</evidence>
<evidence type="ECO:0000256" key="3">
    <source>
        <dbReference type="ARBA" id="ARBA00023163"/>
    </source>
</evidence>
<evidence type="ECO:0000259" key="4">
    <source>
        <dbReference type="PROSITE" id="PS51077"/>
    </source>
</evidence>
<name>A0A3N6LTX3_NATCH</name>
<dbReference type="Pfam" id="PF09339">
    <property type="entry name" value="HTH_IclR"/>
    <property type="match status" value="1"/>
</dbReference>
<reference evidence="6 7" key="1">
    <citation type="submission" date="2018-10" db="EMBL/GenBank/DDBJ databases">
        <title>Natrarchaeobius chitinivorans gen. nov., sp. nov., and Natrarchaeobius haloalkaliphilus sp. nov., alkaliphilic, chitin-utilizing haloarchaea from hypersaline alkaline lakes.</title>
        <authorList>
            <person name="Sorokin D.Y."/>
            <person name="Elcheninov A.G."/>
            <person name="Kostrikina N.A."/>
            <person name="Bale N.J."/>
            <person name="Sinninghe Damste J.S."/>
            <person name="Khijniak T.V."/>
            <person name="Kublanov I.V."/>
            <person name="Toshchakov S.V."/>
        </authorList>
    </citation>
    <scope>NUCLEOTIDE SEQUENCE [LARGE SCALE GENOMIC DNA]</scope>
    <source>
        <strain evidence="6 7">AArcht4T</strain>
    </source>
</reference>
<gene>
    <name evidence="6" type="ORF">EA473_14905</name>
</gene>
<evidence type="ECO:0000259" key="5">
    <source>
        <dbReference type="PROSITE" id="PS51078"/>
    </source>
</evidence>
<dbReference type="SUPFAM" id="SSF46785">
    <property type="entry name" value="Winged helix' DNA-binding domain"/>
    <property type="match status" value="1"/>
</dbReference>
<proteinExistence type="predicted"/>
<dbReference type="PANTHER" id="PTHR30136:SF35">
    <property type="entry name" value="HTH-TYPE TRANSCRIPTIONAL REGULATOR RV1719"/>
    <property type="match status" value="1"/>
</dbReference>
<evidence type="ECO:0000313" key="7">
    <source>
        <dbReference type="Proteomes" id="UP000282323"/>
    </source>
</evidence>
<dbReference type="InterPro" id="IPR029016">
    <property type="entry name" value="GAF-like_dom_sf"/>
</dbReference>
<organism evidence="6 7">
    <name type="scientific">Natrarchaeobius chitinivorans</name>
    <dbReference type="NCBI Taxonomy" id="1679083"/>
    <lineage>
        <taxon>Archaea</taxon>
        <taxon>Methanobacteriati</taxon>
        <taxon>Methanobacteriota</taxon>
        <taxon>Stenosarchaea group</taxon>
        <taxon>Halobacteria</taxon>
        <taxon>Halobacteriales</taxon>
        <taxon>Natrialbaceae</taxon>
        <taxon>Natrarchaeobius</taxon>
    </lineage>
</organism>
<dbReference type="AlphaFoldDB" id="A0A3N6LTX3"/>
<dbReference type="PROSITE" id="PS51078">
    <property type="entry name" value="ICLR_ED"/>
    <property type="match status" value="1"/>
</dbReference>
<dbReference type="InterPro" id="IPR014757">
    <property type="entry name" value="Tscrpt_reg_IclR_C"/>
</dbReference>
<dbReference type="SMART" id="SM00346">
    <property type="entry name" value="HTH_ICLR"/>
    <property type="match status" value="1"/>
</dbReference>
<dbReference type="InterPro" id="IPR011991">
    <property type="entry name" value="ArsR-like_HTH"/>
</dbReference>
<dbReference type="Pfam" id="PF01614">
    <property type="entry name" value="IclR_C"/>
    <property type="match status" value="1"/>
</dbReference>
<feature type="domain" description="IclR-ED" evidence="5">
    <location>
        <begin position="72"/>
        <end position="260"/>
    </location>
</feature>
<accession>A0A3N6LTX3</accession>
<keyword evidence="3" id="KW-0804">Transcription</keyword>
<keyword evidence="1" id="KW-0805">Transcription regulation</keyword>
<dbReference type="Gene3D" id="1.10.10.10">
    <property type="entry name" value="Winged helix-like DNA-binding domain superfamily/Winged helix DNA-binding domain"/>
    <property type="match status" value="1"/>
</dbReference>
<evidence type="ECO:0000256" key="1">
    <source>
        <dbReference type="ARBA" id="ARBA00023015"/>
    </source>
</evidence>
<dbReference type="SUPFAM" id="SSF55781">
    <property type="entry name" value="GAF domain-like"/>
    <property type="match status" value="1"/>
</dbReference>
<dbReference type="GO" id="GO:0045892">
    <property type="term" value="P:negative regulation of DNA-templated transcription"/>
    <property type="evidence" value="ECO:0007669"/>
    <property type="project" value="TreeGrafter"/>
</dbReference>
<protein>
    <submittedName>
        <fullName evidence="6">IclR family transcriptional regulator</fullName>
    </submittedName>
</protein>
<dbReference type="OrthoDB" id="14763at2157"/>
<dbReference type="GO" id="GO:0003700">
    <property type="term" value="F:DNA-binding transcription factor activity"/>
    <property type="evidence" value="ECO:0007669"/>
    <property type="project" value="TreeGrafter"/>
</dbReference>
<dbReference type="Gene3D" id="3.30.450.40">
    <property type="match status" value="1"/>
</dbReference>
<dbReference type="PANTHER" id="PTHR30136">
    <property type="entry name" value="HELIX-TURN-HELIX TRANSCRIPTIONAL REGULATOR, ICLR FAMILY"/>
    <property type="match status" value="1"/>
</dbReference>
<dbReference type="EMBL" id="REGA01000013">
    <property type="protein sequence ID" value="RQG93613.1"/>
    <property type="molecule type" value="Genomic_DNA"/>
</dbReference>
<keyword evidence="7" id="KW-1185">Reference proteome</keyword>